<evidence type="ECO:0000313" key="1">
    <source>
        <dbReference type="EMBL" id="MEW9491963.1"/>
    </source>
</evidence>
<protein>
    <submittedName>
        <fullName evidence="1">Metal-dependent transcriptional regulator</fullName>
    </submittedName>
</protein>
<dbReference type="EMBL" id="JZWS03000009">
    <property type="protein sequence ID" value="MEW9491963.1"/>
    <property type="molecule type" value="Genomic_DNA"/>
</dbReference>
<sequence>MKISHRELQYLLVIKKYNDQGMPARLSNIAKDVEVSPASAYEELNHLSEKGMITKKSRSEIWITKEGLDYILRAIKAHRVIESFLVKLGMDKDEACKYSKQFDLMVPEEIVERLYEFLGKPKNCPHGDAIPQ</sequence>
<reference evidence="1" key="1">
    <citation type="submission" date="2024-07" db="EMBL/GenBank/DDBJ databases">
        <title>Metagenome and Metagenome-Assembled Genomes of Archaea from a hot spring from the geothermal field of Los Azufres, Mexico.</title>
        <authorList>
            <person name="Marin-Paredes R."/>
            <person name="Martinez-Romero E."/>
            <person name="Servin-Garciduenas L.E."/>
        </authorList>
    </citation>
    <scope>NUCLEOTIDE SEQUENCE</scope>
    <source>
        <strain evidence="1">AZ1-454</strain>
    </source>
</reference>
<proteinExistence type="predicted"/>
<gene>
    <name evidence="1" type="ORF">TQ35_0007180</name>
</gene>
<dbReference type="Proteomes" id="UP000053480">
    <property type="component" value="Unassembled WGS sequence"/>
</dbReference>
<accession>A0ACC6TQ74</accession>
<evidence type="ECO:0000313" key="2">
    <source>
        <dbReference type="Proteomes" id="UP000053480"/>
    </source>
</evidence>
<name>A0ACC6TQ74_9CREN</name>
<organism evidence="1 2">
    <name type="scientific">Candidatus Aramenus sulfurataquae</name>
    <dbReference type="NCBI Taxonomy" id="1326980"/>
    <lineage>
        <taxon>Archaea</taxon>
        <taxon>Thermoproteota</taxon>
        <taxon>Thermoprotei</taxon>
        <taxon>Sulfolobales</taxon>
        <taxon>Sulfolobaceae</taxon>
        <taxon>Candidatus Aramenus</taxon>
    </lineage>
</organism>
<comment type="caution">
    <text evidence="1">The sequence shown here is derived from an EMBL/GenBank/DDBJ whole genome shotgun (WGS) entry which is preliminary data.</text>
</comment>